<dbReference type="PROSITE" id="PS00284">
    <property type="entry name" value="SERPIN"/>
    <property type="match status" value="1"/>
</dbReference>
<reference evidence="3 4" key="1">
    <citation type="submission" date="2021-06" db="EMBL/GenBank/DDBJ databases">
        <title>Bacillus sp. RD4P76, an endophyte from a halophyte.</title>
        <authorList>
            <person name="Sun J.-Q."/>
        </authorList>
    </citation>
    <scope>NUCLEOTIDE SEQUENCE [LARGE SCALE GENOMIC DNA]</scope>
    <source>
        <strain evidence="3 4">CGMCC 1.15917</strain>
    </source>
</reference>
<dbReference type="RefSeq" id="WP_217065115.1">
    <property type="nucleotide sequence ID" value="NZ_JAHQCS010000063.1"/>
</dbReference>
<evidence type="ECO:0000313" key="3">
    <source>
        <dbReference type="EMBL" id="MBU9711233.1"/>
    </source>
</evidence>
<dbReference type="InterPro" id="IPR023795">
    <property type="entry name" value="Serpin_CS"/>
</dbReference>
<gene>
    <name evidence="3" type="ORF">KS419_05775</name>
</gene>
<evidence type="ECO:0000256" key="1">
    <source>
        <dbReference type="RuleBase" id="RU000411"/>
    </source>
</evidence>
<dbReference type="PANTHER" id="PTHR11461">
    <property type="entry name" value="SERINE PROTEASE INHIBITOR, SERPIN"/>
    <property type="match status" value="1"/>
</dbReference>
<keyword evidence="4" id="KW-1185">Reference proteome</keyword>
<dbReference type="Pfam" id="PF00079">
    <property type="entry name" value="Serpin"/>
    <property type="match status" value="1"/>
</dbReference>
<comment type="caution">
    <text evidence="3">The sequence shown here is derived from an EMBL/GenBank/DDBJ whole genome shotgun (WGS) entry which is preliminary data.</text>
</comment>
<dbReference type="SMART" id="SM00093">
    <property type="entry name" value="SERPIN"/>
    <property type="match status" value="1"/>
</dbReference>
<name>A0ABS6JFX1_9BACI</name>
<dbReference type="InterPro" id="IPR023796">
    <property type="entry name" value="Serpin_dom"/>
</dbReference>
<evidence type="ECO:0000313" key="4">
    <source>
        <dbReference type="Proteomes" id="UP000784880"/>
    </source>
</evidence>
<organism evidence="3 4">
    <name type="scientific">Evansella tamaricis</name>
    <dbReference type="NCBI Taxonomy" id="2069301"/>
    <lineage>
        <taxon>Bacteria</taxon>
        <taxon>Bacillati</taxon>
        <taxon>Bacillota</taxon>
        <taxon>Bacilli</taxon>
        <taxon>Bacillales</taxon>
        <taxon>Bacillaceae</taxon>
        <taxon>Evansella</taxon>
    </lineage>
</organism>
<dbReference type="InterPro" id="IPR000215">
    <property type="entry name" value="Serpin_fam"/>
</dbReference>
<sequence length="413" mass="46567">MRKTISRSKILVVLLILVLAGTVLAGCGQEKKMRAIEKQDPIFSKEDVSENMSESINRFSTNLFGTLYQKDTNQMISPFSIASALSMLLAGADGDTKGEILSVLQSNQFTEEEIHTSHQALLDILQHADPGTTLLIANSLWIEEDIEYQEDFIKVLQNYYDAETSKLTSAKEINNWVEEKTFGRIDNIVQEIDPNTVMHLVNAVYFLGEWWTPFQAQLTSDGPFYKEDGVIVTVPFMSQGNYFQYTKAPEYEVIRLPYMEGRVSMDILLPDEKMSVEDLLEMIQQGEITWDVSEEEVEGQLKLPKFTFTTDMQLNSILESLGMPTAFESEKADFSRMTTDYPLFISEVKHKSFIEVNETGTEAAAVTSIGMDAGSAPPDDPFEMVVDRPFLFRIIDETTGVILFMGHVVDPTT</sequence>
<accession>A0ABS6JFX1</accession>
<dbReference type="EMBL" id="JAHQCS010000063">
    <property type="protein sequence ID" value="MBU9711233.1"/>
    <property type="molecule type" value="Genomic_DNA"/>
</dbReference>
<dbReference type="Proteomes" id="UP000784880">
    <property type="component" value="Unassembled WGS sequence"/>
</dbReference>
<dbReference type="PROSITE" id="PS51257">
    <property type="entry name" value="PROKAR_LIPOPROTEIN"/>
    <property type="match status" value="1"/>
</dbReference>
<protein>
    <submittedName>
        <fullName evidence="3">Serpin family protein</fullName>
    </submittedName>
</protein>
<proteinExistence type="inferred from homology"/>
<evidence type="ECO:0000259" key="2">
    <source>
        <dbReference type="SMART" id="SM00093"/>
    </source>
</evidence>
<feature type="domain" description="Serpin" evidence="2">
    <location>
        <begin position="61"/>
        <end position="411"/>
    </location>
</feature>
<comment type="similarity">
    <text evidence="1">Belongs to the serpin family.</text>
</comment>
<dbReference type="PANTHER" id="PTHR11461:SF211">
    <property type="entry name" value="GH10112P-RELATED"/>
    <property type="match status" value="1"/>
</dbReference>
<dbReference type="CDD" id="cd19588">
    <property type="entry name" value="serpin_miropin-like"/>
    <property type="match status" value="1"/>
</dbReference>